<dbReference type="SUPFAM" id="SSF53098">
    <property type="entry name" value="Ribonuclease H-like"/>
    <property type="match status" value="1"/>
</dbReference>
<gene>
    <name evidence="3" type="ORF">C1949_19210</name>
</gene>
<dbReference type="NCBIfam" id="NF033563">
    <property type="entry name" value="transpos_IS30"/>
    <property type="match status" value="1"/>
</dbReference>
<dbReference type="InterPro" id="IPR001584">
    <property type="entry name" value="Integrase_cat-core"/>
</dbReference>
<dbReference type="GO" id="GO:0004803">
    <property type="term" value="F:transposase activity"/>
    <property type="evidence" value="ECO:0007669"/>
    <property type="project" value="TreeGrafter"/>
</dbReference>
<dbReference type="InterPro" id="IPR051917">
    <property type="entry name" value="Transposase-Integrase"/>
</dbReference>
<reference evidence="3 4" key="1">
    <citation type="submission" date="2018-01" db="EMBL/GenBank/DDBJ databases">
        <title>Draft genome of the type strain Pseudomonas oceani DSM 100277 isolated from the deep water in Okinawa trough, northwestern Pacific Ocean.</title>
        <authorList>
            <person name="Gomila M."/>
            <person name="Mulet M."/>
            <person name="Garcia-Valdes E."/>
            <person name="Lalucat J."/>
        </authorList>
    </citation>
    <scope>NUCLEOTIDE SEQUENCE [LARGE SCALE GENOMIC DNA]</scope>
    <source>
        <strain evidence="3 4">DSM 100277</strain>
    </source>
</reference>
<dbReference type="RefSeq" id="WP_104739965.1">
    <property type="nucleotide sequence ID" value="NZ_BMHR01000050.1"/>
</dbReference>
<feature type="domain" description="Integrase catalytic" evidence="2">
    <location>
        <begin position="221"/>
        <end position="382"/>
    </location>
</feature>
<keyword evidence="4" id="KW-1185">Reference proteome</keyword>
<proteinExistence type="predicted"/>
<dbReference type="PROSITE" id="PS50994">
    <property type="entry name" value="INTEGRASE"/>
    <property type="match status" value="1"/>
</dbReference>
<dbReference type="GO" id="GO:0005829">
    <property type="term" value="C:cytosol"/>
    <property type="evidence" value="ECO:0007669"/>
    <property type="project" value="TreeGrafter"/>
</dbReference>
<dbReference type="InterPro" id="IPR025246">
    <property type="entry name" value="IS30-like_HTH"/>
</dbReference>
<dbReference type="GO" id="GO:0006310">
    <property type="term" value="P:DNA recombination"/>
    <property type="evidence" value="ECO:0007669"/>
    <property type="project" value="UniProtKB-KW"/>
</dbReference>
<evidence type="ECO:0000313" key="4">
    <source>
        <dbReference type="Proteomes" id="UP000243451"/>
    </source>
</evidence>
<keyword evidence="1" id="KW-0233">DNA recombination</keyword>
<dbReference type="InterPro" id="IPR012337">
    <property type="entry name" value="RNaseH-like_sf"/>
</dbReference>
<sequence>MTKRICVPLSQETQNDIWTRYKQGQPHRDIGKAVGRGRSSVNALLQVNGGIRPRERCRSTTALSLVEREDISRGLAAQMSIRAIARQLDRSPSTICREITRNGGSNEYRATLADSRAWVEAKRPKACKLSSNSSLRDRVVEKLQMRWSPQQIAGWLKKMSPENMLDCVSHETIYKSLFIQAKGSLKKELQQYLRSKKAMRGSRTSRVYEPARNSMPDAISIRERPASIEDRAVPGHWEGDLIHGANQSQVATLVERQTRYLMLVKLDNKRADEVAAALAEQVLRLPKELYASLTWDRGVEMKGHKKFTLATEVKVYFCDPRSPWQRGTNENTNGLLREYLSRKEDISVYSQTELDEIARQLNERPRKTLGYDTPAERLHSCVALIA</sequence>
<dbReference type="GO" id="GO:0003676">
    <property type="term" value="F:nucleic acid binding"/>
    <property type="evidence" value="ECO:0007669"/>
    <property type="project" value="InterPro"/>
</dbReference>
<organism evidence="3 4">
    <name type="scientific">Halopseudomonas oceani</name>
    <dbReference type="NCBI Taxonomy" id="1708783"/>
    <lineage>
        <taxon>Bacteria</taxon>
        <taxon>Pseudomonadati</taxon>
        <taxon>Pseudomonadota</taxon>
        <taxon>Gammaproteobacteria</taxon>
        <taxon>Pseudomonadales</taxon>
        <taxon>Pseudomonadaceae</taxon>
        <taxon>Halopseudomonas</taxon>
    </lineage>
</organism>
<dbReference type="EMBL" id="PPSK01000057">
    <property type="protein sequence ID" value="POB00730.1"/>
    <property type="molecule type" value="Genomic_DNA"/>
</dbReference>
<dbReference type="GO" id="GO:0015074">
    <property type="term" value="P:DNA integration"/>
    <property type="evidence" value="ECO:0007669"/>
    <property type="project" value="InterPro"/>
</dbReference>
<dbReference type="PANTHER" id="PTHR10948">
    <property type="entry name" value="TRANSPOSASE"/>
    <property type="match status" value="1"/>
</dbReference>
<dbReference type="Proteomes" id="UP000243451">
    <property type="component" value="Unassembled WGS sequence"/>
</dbReference>
<dbReference type="InterPro" id="IPR053392">
    <property type="entry name" value="Transposase_IS30-like"/>
</dbReference>
<dbReference type="Pfam" id="PF00665">
    <property type="entry name" value="rve"/>
    <property type="match status" value="1"/>
</dbReference>
<protein>
    <submittedName>
        <fullName evidence="3">IS30 family transposase</fullName>
    </submittedName>
</protein>
<dbReference type="Pfam" id="PF13936">
    <property type="entry name" value="HTH_38"/>
    <property type="match status" value="1"/>
</dbReference>
<dbReference type="InterPro" id="IPR036397">
    <property type="entry name" value="RNaseH_sf"/>
</dbReference>
<dbReference type="AlphaFoldDB" id="A0A2P4EQ06"/>
<evidence type="ECO:0000313" key="3">
    <source>
        <dbReference type="EMBL" id="POB00730.1"/>
    </source>
</evidence>
<accession>A0A2P4EQ06</accession>
<evidence type="ECO:0000259" key="2">
    <source>
        <dbReference type="PROSITE" id="PS50994"/>
    </source>
</evidence>
<comment type="caution">
    <text evidence="3">The sequence shown here is derived from an EMBL/GenBank/DDBJ whole genome shotgun (WGS) entry which is preliminary data.</text>
</comment>
<dbReference type="Gene3D" id="3.30.420.10">
    <property type="entry name" value="Ribonuclease H-like superfamily/Ribonuclease H"/>
    <property type="match status" value="1"/>
</dbReference>
<dbReference type="PANTHER" id="PTHR10948:SF23">
    <property type="entry name" value="TRANSPOSASE INSI FOR INSERTION SEQUENCE ELEMENT IS30A-RELATED"/>
    <property type="match status" value="1"/>
</dbReference>
<name>A0A2P4EQ06_9GAMM</name>
<evidence type="ECO:0000256" key="1">
    <source>
        <dbReference type="ARBA" id="ARBA00023172"/>
    </source>
</evidence>
<dbReference type="GO" id="GO:0032196">
    <property type="term" value="P:transposition"/>
    <property type="evidence" value="ECO:0007669"/>
    <property type="project" value="TreeGrafter"/>
</dbReference>
<dbReference type="OrthoDB" id="9803231at2"/>